<gene>
    <name evidence="3" type="ORF">SPARVUS_LOCUS16479583</name>
</gene>
<evidence type="ECO:0000256" key="1">
    <source>
        <dbReference type="SAM" id="MobiDB-lite"/>
    </source>
</evidence>
<accession>A0ABN9HS57</accession>
<dbReference type="InterPro" id="IPR036964">
    <property type="entry name" value="RASGEF_cat_dom_sf"/>
</dbReference>
<feature type="non-terminal residue" evidence="3">
    <location>
        <position position="100"/>
    </location>
</feature>
<evidence type="ECO:0000313" key="3">
    <source>
        <dbReference type="EMBL" id="CAI9623496.1"/>
    </source>
</evidence>
<dbReference type="SUPFAM" id="SSF48366">
    <property type="entry name" value="Ras GEF"/>
    <property type="match status" value="1"/>
</dbReference>
<dbReference type="Gene3D" id="1.10.840.10">
    <property type="entry name" value="Ras guanine-nucleotide exchange factors catalytic domain"/>
    <property type="match status" value="1"/>
</dbReference>
<organism evidence="3 4">
    <name type="scientific">Staurois parvus</name>
    <dbReference type="NCBI Taxonomy" id="386267"/>
    <lineage>
        <taxon>Eukaryota</taxon>
        <taxon>Metazoa</taxon>
        <taxon>Chordata</taxon>
        <taxon>Craniata</taxon>
        <taxon>Vertebrata</taxon>
        <taxon>Euteleostomi</taxon>
        <taxon>Amphibia</taxon>
        <taxon>Batrachia</taxon>
        <taxon>Anura</taxon>
        <taxon>Neobatrachia</taxon>
        <taxon>Ranoidea</taxon>
        <taxon>Ranidae</taxon>
        <taxon>Staurois</taxon>
    </lineage>
</organism>
<proteinExistence type="predicted"/>
<evidence type="ECO:0000259" key="2">
    <source>
        <dbReference type="Pfam" id="PF00617"/>
    </source>
</evidence>
<keyword evidence="4" id="KW-1185">Reference proteome</keyword>
<evidence type="ECO:0000313" key="4">
    <source>
        <dbReference type="Proteomes" id="UP001162483"/>
    </source>
</evidence>
<sequence length="100" mass="11577">MRELLFQSQDSSDATSKRHPPRSKDPRATGVIPYLGVFLTDLVMLDSAIRDQLENGYLNFEKRRKVSAEHEQYHIITGNSMFTTVVTRRILRMFIHVANL</sequence>
<dbReference type="InterPro" id="IPR023578">
    <property type="entry name" value="Ras_GEF_dom_sf"/>
</dbReference>
<dbReference type="Pfam" id="PF00617">
    <property type="entry name" value="RasGEF"/>
    <property type="match status" value="1"/>
</dbReference>
<feature type="domain" description="Ras-GEF" evidence="2">
    <location>
        <begin position="27"/>
        <end position="64"/>
    </location>
</feature>
<reference evidence="3" key="1">
    <citation type="submission" date="2023-05" db="EMBL/GenBank/DDBJ databases">
        <authorList>
            <person name="Stuckert A."/>
        </authorList>
    </citation>
    <scope>NUCLEOTIDE SEQUENCE</scope>
</reference>
<dbReference type="InterPro" id="IPR001895">
    <property type="entry name" value="RASGEF_cat_dom"/>
</dbReference>
<name>A0ABN9HS57_9NEOB</name>
<comment type="caution">
    <text evidence="3">The sequence shown here is derived from an EMBL/GenBank/DDBJ whole genome shotgun (WGS) entry which is preliminary data.</text>
</comment>
<dbReference type="PROSITE" id="PS00720">
    <property type="entry name" value="RASGEF"/>
    <property type="match status" value="1"/>
</dbReference>
<protein>
    <recommendedName>
        <fullName evidence="2">Ras-GEF domain-containing protein</fullName>
    </recommendedName>
</protein>
<feature type="region of interest" description="Disordered" evidence="1">
    <location>
        <begin position="1"/>
        <end position="28"/>
    </location>
</feature>
<feature type="compositionally biased region" description="Polar residues" evidence="1">
    <location>
        <begin position="1"/>
        <end position="14"/>
    </location>
</feature>
<dbReference type="EMBL" id="CATNWA010021672">
    <property type="protein sequence ID" value="CAI9623496.1"/>
    <property type="molecule type" value="Genomic_DNA"/>
</dbReference>
<dbReference type="InterPro" id="IPR019804">
    <property type="entry name" value="Ras_G-nucl-exch_fac_CS"/>
</dbReference>
<dbReference type="Proteomes" id="UP001162483">
    <property type="component" value="Unassembled WGS sequence"/>
</dbReference>